<evidence type="ECO:0000256" key="13">
    <source>
        <dbReference type="ARBA" id="ARBA00023136"/>
    </source>
</evidence>
<comment type="similarity">
    <text evidence="5">Belongs to the cytochrome P450 family.</text>
</comment>
<evidence type="ECO:0000256" key="3">
    <source>
        <dbReference type="ARBA" id="ARBA00004174"/>
    </source>
</evidence>
<evidence type="ECO:0000256" key="4">
    <source>
        <dbReference type="ARBA" id="ARBA00004406"/>
    </source>
</evidence>
<keyword evidence="7" id="KW-0479">Metal-binding</keyword>
<evidence type="ECO:0000256" key="2">
    <source>
        <dbReference type="ARBA" id="ARBA00003690"/>
    </source>
</evidence>
<dbReference type="GO" id="GO:0004497">
    <property type="term" value="F:monooxygenase activity"/>
    <property type="evidence" value="ECO:0007669"/>
    <property type="project" value="UniProtKB-KW"/>
</dbReference>
<dbReference type="EMBL" id="ODYU01001992">
    <property type="protein sequence ID" value="SOQ38946.1"/>
    <property type="molecule type" value="Genomic_DNA"/>
</dbReference>
<dbReference type="InterPro" id="IPR036396">
    <property type="entry name" value="Cyt_P450_sf"/>
</dbReference>
<evidence type="ECO:0000256" key="8">
    <source>
        <dbReference type="ARBA" id="ARBA00022824"/>
    </source>
</evidence>
<accession>A0A2H1VDU6</accession>
<evidence type="ECO:0000256" key="10">
    <source>
        <dbReference type="ARBA" id="ARBA00023002"/>
    </source>
</evidence>
<dbReference type="PANTHER" id="PTHR24291:SF189">
    <property type="entry name" value="CYTOCHROME P450 4C3-RELATED"/>
    <property type="match status" value="1"/>
</dbReference>
<evidence type="ECO:0000256" key="6">
    <source>
        <dbReference type="ARBA" id="ARBA00022617"/>
    </source>
</evidence>
<reference evidence="14" key="1">
    <citation type="submission" date="2016-07" db="EMBL/GenBank/DDBJ databases">
        <authorList>
            <person name="Bretaudeau A."/>
        </authorList>
    </citation>
    <scope>NUCLEOTIDE SEQUENCE</scope>
    <source>
        <strain evidence="14">Rice</strain>
        <tissue evidence="14">Whole body</tissue>
    </source>
</reference>
<sequence length="409" mass="46880">MLVLPVILGVVFLTWYWWKPHPRSPPTVPGALPIIGHTLELIKHRNDLWRYMERIVDSVLENKQLVQLRLDPHILYVATDPEEVRIIANTCLDKPYFYNFLVDGIGNGLITADGAMWKIHRKLINPAFNQLVLNTFLPEMNAQARNLISQLTAMAGKGPVDVKECLNKYILRTVCTSVGLDAKDQDMIDREYAKTIDEYAKIICSRGYNVGLHPSLIYNWTTLRSKELKVVEDIKNIINPIIRKRRFDLSETNFAEHGKFKPMLDLLLHLSDEQHVLSDDDIRQHLDTFVIASFETTSSVLQIMLFVLGSYPDVQERVYKEIFGLFRIQEVFKGNAELTKQDMSKLIYLEAVLKEVMRLYNVIPWIGRKLGADVVLHAVNMRPSPSPFVGTRCESVQTGAMAESCHFTQ</sequence>
<evidence type="ECO:0000313" key="14">
    <source>
        <dbReference type="EMBL" id="SOQ38946.1"/>
    </source>
</evidence>
<dbReference type="SUPFAM" id="SSF48264">
    <property type="entry name" value="Cytochrome P450"/>
    <property type="match status" value="1"/>
</dbReference>
<name>A0A2H1VDU6_SPOFR</name>
<keyword evidence="8" id="KW-0256">Endoplasmic reticulum</keyword>
<dbReference type="GO" id="GO:0020037">
    <property type="term" value="F:heme binding"/>
    <property type="evidence" value="ECO:0007669"/>
    <property type="project" value="InterPro"/>
</dbReference>
<organism evidence="14">
    <name type="scientific">Spodoptera frugiperda</name>
    <name type="common">Fall armyworm</name>
    <dbReference type="NCBI Taxonomy" id="7108"/>
    <lineage>
        <taxon>Eukaryota</taxon>
        <taxon>Metazoa</taxon>
        <taxon>Ecdysozoa</taxon>
        <taxon>Arthropoda</taxon>
        <taxon>Hexapoda</taxon>
        <taxon>Insecta</taxon>
        <taxon>Pterygota</taxon>
        <taxon>Neoptera</taxon>
        <taxon>Endopterygota</taxon>
        <taxon>Lepidoptera</taxon>
        <taxon>Glossata</taxon>
        <taxon>Ditrysia</taxon>
        <taxon>Noctuoidea</taxon>
        <taxon>Noctuidae</taxon>
        <taxon>Amphipyrinae</taxon>
        <taxon>Spodoptera</taxon>
    </lineage>
</organism>
<dbReference type="Pfam" id="PF00067">
    <property type="entry name" value="p450"/>
    <property type="match status" value="1"/>
</dbReference>
<dbReference type="PANTHER" id="PTHR24291">
    <property type="entry name" value="CYTOCHROME P450 FAMILY 4"/>
    <property type="match status" value="1"/>
</dbReference>
<keyword evidence="6" id="KW-0349">Heme</keyword>
<protein>
    <submittedName>
        <fullName evidence="14">SFRICE008384.2</fullName>
    </submittedName>
</protein>
<dbReference type="GO" id="GO:0016705">
    <property type="term" value="F:oxidoreductase activity, acting on paired donors, with incorporation or reduction of molecular oxygen"/>
    <property type="evidence" value="ECO:0007669"/>
    <property type="project" value="InterPro"/>
</dbReference>
<keyword evidence="9" id="KW-0492">Microsome</keyword>
<dbReference type="Gene3D" id="1.10.630.10">
    <property type="entry name" value="Cytochrome P450"/>
    <property type="match status" value="1"/>
</dbReference>
<keyword evidence="10" id="KW-0560">Oxidoreductase</keyword>
<dbReference type="GO" id="GO:0005789">
    <property type="term" value="C:endoplasmic reticulum membrane"/>
    <property type="evidence" value="ECO:0007669"/>
    <property type="project" value="UniProtKB-SubCell"/>
</dbReference>
<dbReference type="GO" id="GO:0005506">
    <property type="term" value="F:iron ion binding"/>
    <property type="evidence" value="ECO:0007669"/>
    <property type="project" value="InterPro"/>
</dbReference>
<evidence type="ECO:0000256" key="11">
    <source>
        <dbReference type="ARBA" id="ARBA00023004"/>
    </source>
</evidence>
<comment type="function">
    <text evidence="2">May be involved in the metabolism of insect hormones and in the breakdown of synthetic insecticides.</text>
</comment>
<gene>
    <name evidence="14" type="primary">SFRICE008384.2</name>
    <name evidence="14" type="ORF">SFRICE_008384.2</name>
</gene>
<evidence type="ECO:0000256" key="12">
    <source>
        <dbReference type="ARBA" id="ARBA00023033"/>
    </source>
</evidence>
<keyword evidence="11" id="KW-0408">Iron</keyword>
<dbReference type="AlphaFoldDB" id="A0A2H1VDU6"/>
<keyword evidence="13" id="KW-0472">Membrane</keyword>
<comment type="cofactor">
    <cofactor evidence="1">
        <name>heme</name>
        <dbReference type="ChEBI" id="CHEBI:30413"/>
    </cofactor>
</comment>
<evidence type="ECO:0000256" key="7">
    <source>
        <dbReference type="ARBA" id="ARBA00022723"/>
    </source>
</evidence>
<evidence type="ECO:0000256" key="5">
    <source>
        <dbReference type="ARBA" id="ARBA00010617"/>
    </source>
</evidence>
<dbReference type="InterPro" id="IPR050196">
    <property type="entry name" value="Cytochrome_P450_Monoox"/>
</dbReference>
<evidence type="ECO:0000256" key="9">
    <source>
        <dbReference type="ARBA" id="ARBA00022848"/>
    </source>
</evidence>
<comment type="subcellular location">
    <subcellularLocation>
        <location evidence="4">Endoplasmic reticulum membrane</location>
        <topology evidence="4">Peripheral membrane protein</topology>
    </subcellularLocation>
    <subcellularLocation>
        <location evidence="3">Microsome membrane</location>
        <topology evidence="3">Peripheral membrane protein</topology>
    </subcellularLocation>
</comment>
<dbReference type="InterPro" id="IPR001128">
    <property type="entry name" value="Cyt_P450"/>
</dbReference>
<keyword evidence="12" id="KW-0503">Monooxygenase</keyword>
<proteinExistence type="inferred from homology"/>
<evidence type="ECO:0000256" key="1">
    <source>
        <dbReference type="ARBA" id="ARBA00001971"/>
    </source>
</evidence>